<dbReference type="EMBL" id="DNAN01000371">
    <property type="protein sequence ID" value="HAW76147.1"/>
    <property type="molecule type" value="Genomic_DNA"/>
</dbReference>
<dbReference type="Proteomes" id="UP000056090">
    <property type="component" value="Chromosome"/>
</dbReference>
<dbReference type="EMBL" id="CP008849">
    <property type="protein sequence ID" value="AIF98499.1"/>
    <property type="molecule type" value="Genomic_DNA"/>
</dbReference>
<evidence type="ECO:0000313" key="3">
    <source>
        <dbReference type="EMBL" id="HAW76147.1"/>
    </source>
</evidence>
<evidence type="ECO:0000313" key="4">
    <source>
        <dbReference type="Proteomes" id="UP000056090"/>
    </source>
</evidence>
<dbReference type="GeneID" id="78254709"/>
<dbReference type="AlphaFoldDB" id="A0A075NV24"/>
<reference evidence="2 4" key="1">
    <citation type="submission" date="2014-06" db="EMBL/GenBank/DDBJ databases">
        <title>Genomes of Alteromonas australica, a world apart.</title>
        <authorList>
            <person name="Gonzaga A."/>
            <person name="Lopez-Perez M."/>
            <person name="Rodriguez-Valera F."/>
        </authorList>
    </citation>
    <scope>NUCLEOTIDE SEQUENCE [LARGE SCALE GENOMIC DNA]</scope>
    <source>
        <strain evidence="2 4">H 17</strain>
    </source>
</reference>
<dbReference type="InterPro" id="IPR052917">
    <property type="entry name" value="Stress-Dev_Protein"/>
</dbReference>
<sequence length="154" mass="17784">MTTDMKKEMWEAMASSPNVMVSLVGKYQHAEPMRAQLDKHANGEFWFYTRKDNRIAEGGEAMVHFSSKGHDVFACIRGVLVRELRPEIIDKYWSNPVEAWYDEGKNDPNLRMLRFELVDAEIWHADPSLKGMFKMMTGKTLNGDEMGEHDKVSL</sequence>
<gene>
    <name evidence="3" type="ORF">DCW74_10485</name>
    <name evidence="2" type="ORF">EP13_07250</name>
</gene>
<keyword evidence="4" id="KW-1185">Reference proteome</keyword>
<evidence type="ECO:0000259" key="1">
    <source>
        <dbReference type="Pfam" id="PF16242"/>
    </source>
</evidence>
<dbReference type="InterPro" id="IPR038725">
    <property type="entry name" value="YdaG_split_barrel_FMN-bd"/>
</dbReference>
<name>A0A075NV24_9ALTE</name>
<proteinExistence type="predicted"/>
<dbReference type="STRING" id="589873.EP12_07350"/>
<dbReference type="PANTHER" id="PTHR34818">
    <property type="entry name" value="PROTEIN BLI-3"/>
    <property type="match status" value="1"/>
</dbReference>
<dbReference type="Pfam" id="PF16242">
    <property type="entry name" value="Pyrid_ox_like"/>
    <property type="match status" value="1"/>
</dbReference>
<evidence type="ECO:0000313" key="2">
    <source>
        <dbReference type="EMBL" id="AIF98499.1"/>
    </source>
</evidence>
<organism evidence="2 4">
    <name type="scientific">Alteromonas australica</name>
    <dbReference type="NCBI Taxonomy" id="589873"/>
    <lineage>
        <taxon>Bacteria</taxon>
        <taxon>Pseudomonadati</taxon>
        <taxon>Pseudomonadota</taxon>
        <taxon>Gammaproteobacteria</taxon>
        <taxon>Alteromonadales</taxon>
        <taxon>Alteromonadaceae</taxon>
        <taxon>Alteromonas/Salinimonas group</taxon>
        <taxon>Alteromonas</taxon>
    </lineage>
</organism>
<feature type="domain" description="General stress protein FMN-binding split barrel" evidence="1">
    <location>
        <begin position="5"/>
        <end position="139"/>
    </location>
</feature>
<dbReference type="PANTHER" id="PTHR34818:SF1">
    <property type="entry name" value="PROTEIN BLI-3"/>
    <property type="match status" value="1"/>
</dbReference>
<evidence type="ECO:0000313" key="5">
    <source>
        <dbReference type="Proteomes" id="UP000263517"/>
    </source>
</evidence>
<dbReference type="SUPFAM" id="SSF50475">
    <property type="entry name" value="FMN-binding split barrel"/>
    <property type="match status" value="1"/>
</dbReference>
<dbReference type="InterPro" id="IPR012349">
    <property type="entry name" value="Split_barrel_FMN-bd"/>
</dbReference>
<dbReference type="RefSeq" id="WP_044056682.1">
    <property type="nucleotide sequence ID" value="NZ_CALBIY010000096.1"/>
</dbReference>
<dbReference type="Gene3D" id="2.30.110.10">
    <property type="entry name" value="Electron Transport, Fmn-binding Protein, Chain A"/>
    <property type="match status" value="1"/>
</dbReference>
<reference evidence="3 5" key="2">
    <citation type="journal article" date="2018" name="Nat. Biotechnol.">
        <title>A standardized bacterial taxonomy based on genome phylogeny substantially revises the tree of life.</title>
        <authorList>
            <person name="Parks D.H."/>
            <person name="Chuvochina M."/>
            <person name="Waite D.W."/>
            <person name="Rinke C."/>
            <person name="Skarshewski A."/>
            <person name="Chaumeil P.A."/>
            <person name="Hugenholtz P."/>
        </authorList>
    </citation>
    <scope>NUCLEOTIDE SEQUENCE [LARGE SCALE GENOMIC DNA]</scope>
    <source>
        <strain evidence="3">UBA11978</strain>
    </source>
</reference>
<dbReference type="Proteomes" id="UP000263517">
    <property type="component" value="Unassembled WGS sequence"/>
</dbReference>
<dbReference type="KEGG" id="aal:EP13_07250"/>
<protein>
    <submittedName>
        <fullName evidence="2">General stress protein</fullName>
    </submittedName>
</protein>
<accession>A0A075NV24</accession>
<dbReference type="eggNOG" id="COG3871">
    <property type="taxonomic scope" value="Bacteria"/>
</dbReference>